<protein>
    <recommendedName>
        <fullName evidence="1">HD domain-containing protein</fullName>
    </recommendedName>
</protein>
<dbReference type="PANTHER" id="PTHR33594">
    <property type="entry name" value="SUPERFAMILY HYDROLASE, PUTATIVE (AFU_ORTHOLOGUE AFUA_1G03035)-RELATED"/>
    <property type="match status" value="1"/>
</dbReference>
<evidence type="ECO:0000313" key="2">
    <source>
        <dbReference type="EMBL" id="KKN49776.1"/>
    </source>
</evidence>
<dbReference type="InterPro" id="IPR006674">
    <property type="entry name" value="HD_domain"/>
</dbReference>
<dbReference type="SMART" id="SM00471">
    <property type="entry name" value="HDc"/>
    <property type="match status" value="1"/>
</dbReference>
<dbReference type="CDD" id="cd00077">
    <property type="entry name" value="HDc"/>
    <property type="match status" value="1"/>
</dbReference>
<proteinExistence type="predicted"/>
<dbReference type="PANTHER" id="PTHR33594:SF1">
    <property type="entry name" value="HD_PDEASE DOMAIN-CONTAINING PROTEIN"/>
    <property type="match status" value="1"/>
</dbReference>
<accession>A0A0F9TL82</accession>
<organism evidence="2">
    <name type="scientific">marine sediment metagenome</name>
    <dbReference type="NCBI Taxonomy" id="412755"/>
    <lineage>
        <taxon>unclassified sequences</taxon>
        <taxon>metagenomes</taxon>
        <taxon>ecological metagenomes</taxon>
    </lineage>
</organism>
<comment type="caution">
    <text evidence="2">The sequence shown here is derived from an EMBL/GenBank/DDBJ whole genome shotgun (WGS) entry which is preliminary data.</text>
</comment>
<gene>
    <name evidence="2" type="ORF">LCGC14_0639220</name>
</gene>
<dbReference type="SUPFAM" id="SSF109604">
    <property type="entry name" value="HD-domain/PDEase-like"/>
    <property type="match status" value="1"/>
</dbReference>
<dbReference type="EMBL" id="LAZR01001151">
    <property type="protein sequence ID" value="KKN49776.1"/>
    <property type="molecule type" value="Genomic_DNA"/>
</dbReference>
<feature type="domain" description="HD" evidence="1">
    <location>
        <begin position="27"/>
        <end position="134"/>
    </location>
</feature>
<reference evidence="2" key="1">
    <citation type="journal article" date="2015" name="Nature">
        <title>Complex archaea that bridge the gap between prokaryotes and eukaryotes.</title>
        <authorList>
            <person name="Spang A."/>
            <person name="Saw J.H."/>
            <person name="Jorgensen S.L."/>
            <person name="Zaremba-Niedzwiedzka K."/>
            <person name="Martijn J."/>
            <person name="Lind A.E."/>
            <person name="van Eijk R."/>
            <person name="Schleper C."/>
            <person name="Guy L."/>
            <person name="Ettema T.J."/>
        </authorList>
    </citation>
    <scope>NUCLEOTIDE SEQUENCE</scope>
</reference>
<dbReference type="InterPro" id="IPR006675">
    <property type="entry name" value="HDIG_dom"/>
</dbReference>
<evidence type="ECO:0000259" key="1">
    <source>
        <dbReference type="PROSITE" id="PS51831"/>
    </source>
</evidence>
<name>A0A0F9TL82_9ZZZZ</name>
<dbReference type="NCBIfam" id="TIGR00277">
    <property type="entry name" value="HDIG"/>
    <property type="match status" value="1"/>
</dbReference>
<dbReference type="AlphaFoldDB" id="A0A0F9TL82"/>
<dbReference type="Pfam" id="PF01966">
    <property type="entry name" value="HD"/>
    <property type="match status" value="1"/>
</dbReference>
<dbReference type="Gene3D" id="1.10.3210.50">
    <property type="match status" value="1"/>
</dbReference>
<dbReference type="PROSITE" id="PS51831">
    <property type="entry name" value="HD"/>
    <property type="match status" value="1"/>
</dbReference>
<sequence length="198" mass="22617">MFMNEQEILSNVKLFAIDNTSKDDLHGLPHIMRVLNSCLNLGKNLSANLFILEISALLHDIGREGENRAIYNKNHAEISAEMALDFLKSKNFQIHQEKLDNIIHCIKAHSFSNNIVPETLEAKILSDADKLDALGAIGLYRTIVFTIKTQGGINQVIEHLENKIMKLKTRMNLRVTKKIAEERHQIILDFYTKVRNEV</sequence>
<dbReference type="InterPro" id="IPR003607">
    <property type="entry name" value="HD/PDEase_dom"/>
</dbReference>